<gene>
    <name evidence="2" type="ORF">CAAN4_F09362</name>
</gene>
<evidence type="ECO:0000256" key="1">
    <source>
        <dbReference type="SAM" id="MobiDB-lite"/>
    </source>
</evidence>
<evidence type="ECO:0000313" key="2">
    <source>
        <dbReference type="EMBL" id="CAK7912952.1"/>
    </source>
</evidence>
<evidence type="ECO:0000313" key="3">
    <source>
        <dbReference type="Proteomes" id="UP001497600"/>
    </source>
</evidence>
<name>A0ABP0EIV9_9ASCO</name>
<sequence>MPGAFRGVGAESSVLEPLGEGIVGLPTGFVSRSAGTPWATSRGGLAPLRGDQGMNLPGYQEGHERSS</sequence>
<organism evidence="2 3">
    <name type="scientific">[Candida] anglica</name>
    <dbReference type="NCBI Taxonomy" id="148631"/>
    <lineage>
        <taxon>Eukaryota</taxon>
        <taxon>Fungi</taxon>
        <taxon>Dikarya</taxon>
        <taxon>Ascomycota</taxon>
        <taxon>Saccharomycotina</taxon>
        <taxon>Pichiomycetes</taxon>
        <taxon>Debaryomycetaceae</taxon>
        <taxon>Kurtzmaniella</taxon>
    </lineage>
</organism>
<protein>
    <submittedName>
        <fullName evidence="2">Uncharacterized protein</fullName>
    </submittedName>
</protein>
<keyword evidence="3" id="KW-1185">Reference proteome</keyword>
<reference evidence="2 3" key="1">
    <citation type="submission" date="2024-01" db="EMBL/GenBank/DDBJ databases">
        <authorList>
            <consortium name="Genoscope - CEA"/>
            <person name="William W."/>
        </authorList>
    </citation>
    <scope>NUCLEOTIDE SEQUENCE [LARGE SCALE GENOMIC DNA]</scope>
    <source>
        <strain evidence="2 3">29B2s-10</strain>
    </source>
</reference>
<dbReference type="Proteomes" id="UP001497600">
    <property type="component" value="Chromosome F"/>
</dbReference>
<dbReference type="EMBL" id="OZ004258">
    <property type="protein sequence ID" value="CAK7912952.1"/>
    <property type="molecule type" value="Genomic_DNA"/>
</dbReference>
<accession>A0ABP0EIV9</accession>
<proteinExistence type="predicted"/>
<feature type="region of interest" description="Disordered" evidence="1">
    <location>
        <begin position="29"/>
        <end position="67"/>
    </location>
</feature>